<dbReference type="AlphaFoldDB" id="A0A4S8M929"/>
<keyword evidence="4" id="KW-0496">Mitochondrion</keyword>
<dbReference type="InterPro" id="IPR012001">
    <property type="entry name" value="Thiamin_PyroP_enz_TPP-bd_dom"/>
</dbReference>
<evidence type="ECO:0000256" key="1">
    <source>
        <dbReference type="ARBA" id="ARBA00004173"/>
    </source>
</evidence>
<dbReference type="Gene3D" id="3.40.50.1220">
    <property type="entry name" value="TPP-binding domain"/>
    <property type="match status" value="1"/>
</dbReference>
<dbReference type="GO" id="GO:0005948">
    <property type="term" value="C:acetolactate synthase complex"/>
    <property type="evidence" value="ECO:0007669"/>
    <property type="project" value="TreeGrafter"/>
</dbReference>
<dbReference type="PANTHER" id="PTHR18968">
    <property type="entry name" value="THIAMINE PYROPHOSPHATE ENZYMES"/>
    <property type="match status" value="1"/>
</dbReference>
<proteinExistence type="inferred from homology"/>
<feature type="domain" description="Thiamine pyrophosphate enzyme TPP-binding" evidence="5">
    <location>
        <begin position="478"/>
        <end position="674"/>
    </location>
</feature>
<keyword evidence="3" id="KW-0786">Thiamine pyrophosphate</keyword>
<dbReference type="GO" id="GO:0030976">
    <property type="term" value="F:thiamine pyrophosphate binding"/>
    <property type="evidence" value="ECO:0007669"/>
    <property type="project" value="InterPro"/>
</dbReference>
<dbReference type="Proteomes" id="UP000297245">
    <property type="component" value="Unassembled WGS sequence"/>
</dbReference>
<evidence type="ECO:0000256" key="4">
    <source>
        <dbReference type="ARBA" id="ARBA00023128"/>
    </source>
</evidence>
<keyword evidence="8" id="KW-1185">Reference proteome</keyword>
<accession>A0A4S8M929</accession>
<gene>
    <name evidence="7" type="ORF">K435DRAFT_777214</name>
</gene>
<evidence type="ECO:0000313" key="7">
    <source>
        <dbReference type="EMBL" id="THU98889.1"/>
    </source>
</evidence>
<name>A0A4S8M929_DENBC</name>
<comment type="subcellular location">
    <subcellularLocation>
        <location evidence="1">Mitochondrion</location>
    </subcellularLocation>
</comment>
<dbReference type="SUPFAM" id="SSF52518">
    <property type="entry name" value="Thiamin diphosphate-binding fold (THDP-binding)"/>
    <property type="match status" value="2"/>
</dbReference>
<dbReference type="InterPro" id="IPR011766">
    <property type="entry name" value="TPP_enzyme_TPP-bd"/>
</dbReference>
<evidence type="ECO:0000313" key="8">
    <source>
        <dbReference type="Proteomes" id="UP000297245"/>
    </source>
</evidence>
<dbReference type="OrthoDB" id="2867507at2759"/>
<dbReference type="Pfam" id="PF02775">
    <property type="entry name" value="TPP_enzyme_C"/>
    <property type="match status" value="1"/>
</dbReference>
<feature type="domain" description="Thiamine pyrophosphate enzyme N-terminal TPP-binding" evidence="6">
    <location>
        <begin position="4"/>
        <end position="137"/>
    </location>
</feature>
<dbReference type="PANTHER" id="PTHR18968:SF164">
    <property type="entry name" value="PYRUVATE DECARBOXYLASE"/>
    <property type="match status" value="1"/>
</dbReference>
<comment type="similarity">
    <text evidence="2">Belongs to the TPP enzyme family.</text>
</comment>
<evidence type="ECO:0000259" key="5">
    <source>
        <dbReference type="Pfam" id="PF02775"/>
    </source>
</evidence>
<dbReference type="EMBL" id="ML179127">
    <property type="protein sequence ID" value="THU98889.1"/>
    <property type="molecule type" value="Genomic_DNA"/>
</dbReference>
<dbReference type="InterPro" id="IPR029061">
    <property type="entry name" value="THDP-binding"/>
</dbReference>
<evidence type="ECO:0000256" key="3">
    <source>
        <dbReference type="ARBA" id="ARBA00023052"/>
    </source>
</evidence>
<dbReference type="Pfam" id="PF02776">
    <property type="entry name" value="TPP_enzyme_N"/>
    <property type="match status" value="1"/>
</dbReference>
<reference evidence="7 8" key="1">
    <citation type="journal article" date="2019" name="Nat. Ecol. Evol.">
        <title>Megaphylogeny resolves global patterns of mushroom evolution.</title>
        <authorList>
            <person name="Varga T."/>
            <person name="Krizsan K."/>
            <person name="Foldi C."/>
            <person name="Dima B."/>
            <person name="Sanchez-Garcia M."/>
            <person name="Sanchez-Ramirez S."/>
            <person name="Szollosi G.J."/>
            <person name="Szarkandi J.G."/>
            <person name="Papp V."/>
            <person name="Albert L."/>
            <person name="Andreopoulos W."/>
            <person name="Angelini C."/>
            <person name="Antonin V."/>
            <person name="Barry K.W."/>
            <person name="Bougher N.L."/>
            <person name="Buchanan P."/>
            <person name="Buyck B."/>
            <person name="Bense V."/>
            <person name="Catcheside P."/>
            <person name="Chovatia M."/>
            <person name="Cooper J."/>
            <person name="Damon W."/>
            <person name="Desjardin D."/>
            <person name="Finy P."/>
            <person name="Geml J."/>
            <person name="Haridas S."/>
            <person name="Hughes K."/>
            <person name="Justo A."/>
            <person name="Karasinski D."/>
            <person name="Kautmanova I."/>
            <person name="Kiss B."/>
            <person name="Kocsube S."/>
            <person name="Kotiranta H."/>
            <person name="LaButti K.M."/>
            <person name="Lechner B.E."/>
            <person name="Liimatainen K."/>
            <person name="Lipzen A."/>
            <person name="Lukacs Z."/>
            <person name="Mihaltcheva S."/>
            <person name="Morgado L.N."/>
            <person name="Niskanen T."/>
            <person name="Noordeloos M.E."/>
            <person name="Ohm R.A."/>
            <person name="Ortiz-Santana B."/>
            <person name="Ovrebo C."/>
            <person name="Racz N."/>
            <person name="Riley R."/>
            <person name="Savchenko A."/>
            <person name="Shiryaev A."/>
            <person name="Soop K."/>
            <person name="Spirin V."/>
            <person name="Szebenyi C."/>
            <person name="Tomsovsky M."/>
            <person name="Tulloss R.E."/>
            <person name="Uehling J."/>
            <person name="Grigoriev I.V."/>
            <person name="Vagvolgyi C."/>
            <person name="Papp T."/>
            <person name="Martin F.M."/>
            <person name="Miettinen O."/>
            <person name="Hibbett D.S."/>
            <person name="Nagy L.G."/>
        </authorList>
    </citation>
    <scope>NUCLEOTIDE SEQUENCE [LARGE SCALE GENOMIC DNA]</scope>
    <source>
        <strain evidence="7 8">CBS 962.96</strain>
    </source>
</reference>
<dbReference type="InterPro" id="IPR029035">
    <property type="entry name" value="DHS-like_NAD/FAD-binding_dom"/>
</dbReference>
<dbReference type="Gene3D" id="3.40.50.970">
    <property type="match status" value="2"/>
</dbReference>
<sequence length="679" mass="73774">MVYTTSSLFLKSLAAAGITHAFVNWGSDHPALLEDLQRQRVESEYGGETTPRIVICPNEMVALSAAQGYAQVTGRVAAVIIHVDVGTQALAGAIHNVNRCRAPVLIYAGASPFSSSKDLKGGRNEWIMWMQDIPDQSAIVRQYMRHTAQINSGRNVTQVVNRAVQIALSEPKGPVYLWARREVMEEVVPDILYTSLHTHSTKPKLPTLVSPSGLSPTDVMTLTNALLTSERPLIVTSHLGRNQDAVAALITLSTLLALPIYCSCPSLINTPFSHPYFVGITYLVPGSPMTDKYKSDLETADVIFVIDSDIPWMPLKFAPNPEARIFITDGGDPLKTTVEMGMWEFSLHPGVELVSRSDAEVVLTQVVEGVQSRLSSSEMDGKVREEIMENVKRRAGRVGLEHEQWIEGLERIEEMGKGGSGSGEGEGMQQGQINISISQTIHALREVLSEYVPTPSLVSNGSKGLKPLILNEGISNYPFVWEHLRPEIPGTFFTSGGSSLGWSLGAAVGAILGCRKEEVSSHVNGHGDGVEHDLVVNIVGDGSFLFCVPTSAYWMARRYETPFLTIVLNNAGWRSPKLSMLGVHPTGHGSKASSGEQLSVGFRFDPATETEGSLLESPDYSQVAVAATGGWAWGKRVGVYKDLSLHDAFGQFKSTLEEAVKVVLEEKRCAVIDVVLEAL</sequence>
<evidence type="ECO:0000259" key="6">
    <source>
        <dbReference type="Pfam" id="PF02776"/>
    </source>
</evidence>
<dbReference type="GO" id="GO:0003984">
    <property type="term" value="F:acetolactate synthase activity"/>
    <property type="evidence" value="ECO:0007669"/>
    <property type="project" value="TreeGrafter"/>
</dbReference>
<dbReference type="CDD" id="cd07035">
    <property type="entry name" value="TPP_PYR_POX_like"/>
    <property type="match status" value="1"/>
</dbReference>
<dbReference type="SUPFAM" id="SSF52467">
    <property type="entry name" value="DHS-like NAD/FAD-binding domain"/>
    <property type="match status" value="1"/>
</dbReference>
<organism evidence="7 8">
    <name type="scientific">Dendrothele bispora (strain CBS 962.96)</name>
    <dbReference type="NCBI Taxonomy" id="1314807"/>
    <lineage>
        <taxon>Eukaryota</taxon>
        <taxon>Fungi</taxon>
        <taxon>Dikarya</taxon>
        <taxon>Basidiomycota</taxon>
        <taxon>Agaricomycotina</taxon>
        <taxon>Agaricomycetes</taxon>
        <taxon>Agaricomycetidae</taxon>
        <taxon>Agaricales</taxon>
        <taxon>Agaricales incertae sedis</taxon>
        <taxon>Dendrothele</taxon>
    </lineage>
</organism>
<dbReference type="GO" id="GO:0005739">
    <property type="term" value="C:mitochondrion"/>
    <property type="evidence" value="ECO:0007669"/>
    <property type="project" value="UniProtKB-SubCell"/>
</dbReference>
<dbReference type="GO" id="GO:0009099">
    <property type="term" value="P:L-valine biosynthetic process"/>
    <property type="evidence" value="ECO:0007669"/>
    <property type="project" value="TreeGrafter"/>
</dbReference>
<dbReference type="GO" id="GO:0009097">
    <property type="term" value="P:isoleucine biosynthetic process"/>
    <property type="evidence" value="ECO:0007669"/>
    <property type="project" value="TreeGrafter"/>
</dbReference>
<evidence type="ECO:0000256" key="2">
    <source>
        <dbReference type="ARBA" id="ARBA00007812"/>
    </source>
</evidence>
<protein>
    <submittedName>
        <fullName evidence="7">Thiamine diphosphate-binding protein</fullName>
    </submittedName>
</protein>
<dbReference type="GO" id="GO:0050660">
    <property type="term" value="F:flavin adenine dinucleotide binding"/>
    <property type="evidence" value="ECO:0007669"/>
    <property type="project" value="TreeGrafter"/>
</dbReference>
<dbReference type="InterPro" id="IPR045229">
    <property type="entry name" value="TPP_enz"/>
</dbReference>